<dbReference type="Proteomes" id="UP001415857">
    <property type="component" value="Unassembled WGS sequence"/>
</dbReference>
<reference evidence="2 3" key="1">
    <citation type="journal article" date="2024" name="Plant J.">
        <title>Genome sequences and population genomics reveal climatic adaptation and genomic divergence between two closely related sweetgum species.</title>
        <authorList>
            <person name="Xu W.Q."/>
            <person name="Ren C.Q."/>
            <person name="Zhang X.Y."/>
            <person name="Comes H.P."/>
            <person name="Liu X.H."/>
            <person name="Li Y.G."/>
            <person name="Kettle C.J."/>
            <person name="Jalonen R."/>
            <person name="Gaisberger H."/>
            <person name="Ma Y.Z."/>
            <person name="Qiu Y.X."/>
        </authorList>
    </citation>
    <scope>NUCLEOTIDE SEQUENCE [LARGE SCALE GENOMIC DNA]</scope>
    <source>
        <strain evidence="2">Hangzhou</strain>
    </source>
</reference>
<proteinExistence type="predicted"/>
<sequence>MNNKKARNNNKSLCQKSMKMVTNILKLSSFSIAKMSLGSARPPAATKNLASMKGSIMVASEPLLPQFPLSQRSLEPERSSKPIIEEKGVDWKD</sequence>
<dbReference type="AlphaFoldDB" id="A0AAP0RJU1"/>
<evidence type="ECO:0000256" key="1">
    <source>
        <dbReference type="SAM" id="MobiDB-lite"/>
    </source>
</evidence>
<feature type="compositionally biased region" description="Basic and acidic residues" evidence="1">
    <location>
        <begin position="74"/>
        <end position="93"/>
    </location>
</feature>
<accession>A0AAP0RJU1</accession>
<dbReference type="EMBL" id="JBBPBK010000009">
    <property type="protein sequence ID" value="KAK9278255.1"/>
    <property type="molecule type" value="Genomic_DNA"/>
</dbReference>
<organism evidence="2 3">
    <name type="scientific">Liquidambar formosana</name>
    <name type="common">Formosan gum</name>
    <dbReference type="NCBI Taxonomy" id="63359"/>
    <lineage>
        <taxon>Eukaryota</taxon>
        <taxon>Viridiplantae</taxon>
        <taxon>Streptophyta</taxon>
        <taxon>Embryophyta</taxon>
        <taxon>Tracheophyta</taxon>
        <taxon>Spermatophyta</taxon>
        <taxon>Magnoliopsida</taxon>
        <taxon>eudicotyledons</taxon>
        <taxon>Gunneridae</taxon>
        <taxon>Pentapetalae</taxon>
        <taxon>Saxifragales</taxon>
        <taxon>Altingiaceae</taxon>
        <taxon>Liquidambar</taxon>
    </lineage>
</organism>
<feature type="region of interest" description="Disordered" evidence="1">
    <location>
        <begin position="69"/>
        <end position="93"/>
    </location>
</feature>
<gene>
    <name evidence="2" type="ORF">L1049_027819</name>
</gene>
<protein>
    <submittedName>
        <fullName evidence="2">Uncharacterized protein</fullName>
    </submittedName>
</protein>
<keyword evidence="3" id="KW-1185">Reference proteome</keyword>
<evidence type="ECO:0000313" key="3">
    <source>
        <dbReference type="Proteomes" id="UP001415857"/>
    </source>
</evidence>
<comment type="caution">
    <text evidence="2">The sequence shown here is derived from an EMBL/GenBank/DDBJ whole genome shotgun (WGS) entry which is preliminary data.</text>
</comment>
<name>A0AAP0RJU1_LIQFO</name>
<evidence type="ECO:0000313" key="2">
    <source>
        <dbReference type="EMBL" id="KAK9278255.1"/>
    </source>
</evidence>